<reference evidence="8" key="1">
    <citation type="submission" date="2016-10" db="EMBL/GenBank/DDBJ databases">
        <authorList>
            <person name="Varghese N."/>
            <person name="Submissions S."/>
        </authorList>
    </citation>
    <scope>NUCLEOTIDE SEQUENCE [LARGE SCALE GENOMIC DNA]</scope>
    <source>
        <strain evidence="8">LMG 26383,CCUG 61248,R- 45681</strain>
    </source>
</reference>
<dbReference type="InterPro" id="IPR021153">
    <property type="entry name" value="HrcA_C"/>
</dbReference>
<dbReference type="AlphaFoldDB" id="A0A1H7RKN4"/>
<evidence type="ECO:0000256" key="1">
    <source>
        <dbReference type="ARBA" id="ARBA00022491"/>
    </source>
</evidence>
<dbReference type="EMBL" id="FOAN01000004">
    <property type="protein sequence ID" value="SEL60732.1"/>
    <property type="molecule type" value="Genomic_DNA"/>
</dbReference>
<dbReference type="SUPFAM" id="SSF46785">
    <property type="entry name" value="Winged helix' DNA-binding domain"/>
    <property type="match status" value="1"/>
</dbReference>
<accession>A0A1H7RKN4</accession>
<keyword evidence="2 5" id="KW-0805">Transcription regulation</keyword>
<evidence type="ECO:0000259" key="6">
    <source>
        <dbReference type="Pfam" id="PF01628"/>
    </source>
</evidence>
<comment type="function">
    <text evidence="5">Negative regulator of class I heat shock genes (grpE-dnaK-dnaJ and groELS operons). Prevents heat-shock induction of these operons.</text>
</comment>
<sequence length="360" mass="38780">MSAHTRPETPGGLVEIDQRSREIFRQIVDGYLTTGEPVGSRNIARLLPIALSPATVRNVMTDLEMAGLIYAPHTSAGRLPTERGLRFFVDGMMEVGNLTSDERGRIEAQIRAAASNRSLDQTLTEASALLSGLSRGAGVVVTTKANARLRHIEFVRLDAGRALAVLVADDGTVENRILALPAGLPASALVEAGNFLNARIVGKTLDELRREIADSRALMERELDELTARLVETGIATSSGPSGDRHLIVRGQANLLEDLKAQEDLERIRLLFADLETQTELIDLLSRAEAGDGVRIFIGSENKLFSMSGSSIIAAPFRDGGQRIVGVVGIIGPTRLNYARIVPMVDYTAKVVGRLLDGGR</sequence>
<dbReference type="HAMAP" id="MF_00081">
    <property type="entry name" value="HrcA"/>
    <property type="match status" value="1"/>
</dbReference>
<dbReference type="InterPro" id="IPR029016">
    <property type="entry name" value="GAF-like_dom_sf"/>
</dbReference>
<evidence type="ECO:0000256" key="5">
    <source>
        <dbReference type="HAMAP-Rule" id="MF_00081"/>
    </source>
</evidence>
<evidence type="ECO:0000313" key="8">
    <source>
        <dbReference type="Proteomes" id="UP000199664"/>
    </source>
</evidence>
<dbReference type="InterPro" id="IPR036390">
    <property type="entry name" value="WH_DNA-bd_sf"/>
</dbReference>
<dbReference type="STRING" id="1036779.SAMN04515666_104435"/>
<keyword evidence="3 5" id="KW-0346">Stress response</keyword>
<dbReference type="InterPro" id="IPR023120">
    <property type="entry name" value="WHTH_transcript_rep_HrcA_IDD"/>
</dbReference>
<organism evidence="7 8">
    <name type="scientific">Bosea lupini</name>
    <dbReference type="NCBI Taxonomy" id="1036779"/>
    <lineage>
        <taxon>Bacteria</taxon>
        <taxon>Pseudomonadati</taxon>
        <taxon>Pseudomonadota</taxon>
        <taxon>Alphaproteobacteria</taxon>
        <taxon>Hyphomicrobiales</taxon>
        <taxon>Boseaceae</taxon>
        <taxon>Bosea</taxon>
    </lineage>
</organism>
<comment type="similarity">
    <text evidence="5">Belongs to the HrcA family.</text>
</comment>
<name>A0A1H7RKN4_9HYPH</name>
<dbReference type="Gene3D" id="1.10.10.10">
    <property type="entry name" value="Winged helix-like DNA-binding domain superfamily/Winged helix DNA-binding domain"/>
    <property type="match status" value="1"/>
</dbReference>
<dbReference type="GO" id="GO:0003677">
    <property type="term" value="F:DNA binding"/>
    <property type="evidence" value="ECO:0007669"/>
    <property type="project" value="InterPro"/>
</dbReference>
<keyword evidence="8" id="KW-1185">Reference proteome</keyword>
<dbReference type="PIRSF" id="PIRSF005485">
    <property type="entry name" value="HrcA"/>
    <property type="match status" value="1"/>
</dbReference>
<evidence type="ECO:0000313" key="7">
    <source>
        <dbReference type="EMBL" id="SEL60732.1"/>
    </source>
</evidence>
<gene>
    <name evidence="5" type="primary">hrcA</name>
    <name evidence="7" type="ORF">SAMN04515666_104435</name>
</gene>
<protein>
    <recommendedName>
        <fullName evidence="5">Heat-inducible transcription repressor HrcA</fullName>
    </recommendedName>
</protein>
<evidence type="ECO:0000256" key="3">
    <source>
        <dbReference type="ARBA" id="ARBA00023016"/>
    </source>
</evidence>
<dbReference type="Gene3D" id="3.30.390.60">
    <property type="entry name" value="Heat-inducible transcription repressor hrca homolog, domain 3"/>
    <property type="match status" value="1"/>
</dbReference>
<dbReference type="InterPro" id="IPR036388">
    <property type="entry name" value="WH-like_DNA-bd_sf"/>
</dbReference>
<dbReference type="Gene3D" id="3.30.450.40">
    <property type="match status" value="1"/>
</dbReference>
<dbReference type="NCBIfam" id="TIGR00331">
    <property type="entry name" value="hrcA"/>
    <property type="match status" value="1"/>
</dbReference>
<proteinExistence type="inferred from homology"/>
<dbReference type="PANTHER" id="PTHR34824">
    <property type="entry name" value="HEAT-INDUCIBLE TRANSCRIPTION REPRESSOR HRCA"/>
    <property type="match status" value="1"/>
</dbReference>
<evidence type="ECO:0000256" key="4">
    <source>
        <dbReference type="ARBA" id="ARBA00023163"/>
    </source>
</evidence>
<dbReference type="Proteomes" id="UP000199664">
    <property type="component" value="Unassembled WGS sequence"/>
</dbReference>
<dbReference type="SUPFAM" id="SSF55781">
    <property type="entry name" value="GAF domain-like"/>
    <property type="match status" value="1"/>
</dbReference>
<dbReference type="Pfam" id="PF01628">
    <property type="entry name" value="HrcA"/>
    <property type="match status" value="1"/>
</dbReference>
<keyword evidence="1 5" id="KW-0678">Repressor</keyword>
<dbReference type="InterPro" id="IPR002571">
    <property type="entry name" value="HrcA"/>
</dbReference>
<evidence type="ECO:0000256" key="2">
    <source>
        <dbReference type="ARBA" id="ARBA00023015"/>
    </source>
</evidence>
<dbReference type="OrthoDB" id="9783139at2"/>
<feature type="domain" description="Heat-inducible transcription repressor HrcA C-terminal" evidence="6">
    <location>
        <begin position="120"/>
        <end position="342"/>
    </location>
</feature>
<keyword evidence="4 5" id="KW-0804">Transcription</keyword>
<dbReference type="RefSeq" id="WP_091835651.1">
    <property type="nucleotide sequence ID" value="NZ_FOAN01000004.1"/>
</dbReference>
<dbReference type="PANTHER" id="PTHR34824:SF1">
    <property type="entry name" value="HEAT-INDUCIBLE TRANSCRIPTION REPRESSOR HRCA"/>
    <property type="match status" value="1"/>
</dbReference>
<dbReference type="GO" id="GO:0045892">
    <property type="term" value="P:negative regulation of DNA-templated transcription"/>
    <property type="evidence" value="ECO:0007669"/>
    <property type="project" value="UniProtKB-UniRule"/>
</dbReference>